<sequence>MRKRLKSILSLVVPMMLLLAIVSSTNVLAMSSEPVEEPGDYKEPVANEDGLIAHYTFNESLVDELDNFGEAKIVGKRIDAKRGGSITYGEGMRGQAAIFDGKSGLRLSKGLITDNSYSVSFWLKPEEITAFTTTFFAGSVDESDKQKWISFVPSGPGEETMLWSGNDPWYDGSTYMKIAKQEWVHVAFTVDNGKLNIYLNGQERFSDAGFPDIFTDEDSVFALGVNYWDTPFKGMIDDLRIYNQAISADKVKELADGAKEIVIKGPQFRNVAVHDPMMVKENGTYYVFGSHLGVAKSKDLMKWEAVGNGWSNSNPVVPNVEKEFKEALEWPEPDAETTWAKSILKLNGKYYMYFSTAHWESPRSAIALAIADDIEGPYKYQGMLIKKYENGEYSEEAGEKYDNSIHPGVIDPHVFFDADGKLWMDYGSYSGGMYILEMDPKTGYPKPGQGYGKRLAGGNHMPMEGPQIQYSEETGYYYLFVSFGTLASDGGYNIRVMRSKNPDGPYTDPQGNDMVDFIKKGIDGRNWRNAEPYGAKLVGNFKFVESDLGYLSPGHNAAYYDEELDKMFIIFHTRFPEMGEMHSLRVHQLLMNSKGWPVIVPHRYAGETVEAYSKEEVLGVYQYINHQNDIQSTFGVSGGDIHLSENIKLNADGTISGAVEGTWEKVGDYQVNITIDGDTYYGVFLKQWDDGLKEYVMTFSALSDEGISIWGSQLPGDVKVKAKEEVVAKEPVADEDGLVAHYTFDENLEDTTGNFEQGKVIGNKITAKNGGSIDYSEGIKGEAAVFNGKSGIRLADGLIRDNNYSVAFWLNPKKITQFTTTFFGAQAANQWFSFVPNGPAEETMLWSGEDWYDAVTGMTIDAKKWSHIAITVDEGDIKVYVNGEQRFAGQDFPNVFTNAKTLFTLGVNWWDTPFKGMIDDLRIYNKSLSAEKVNSLVK</sequence>
<keyword evidence="5" id="KW-1015">Disulfide bond</keyword>
<feature type="site" description="Important for catalytic activity, responsible for pKa modulation of the active site Glu and correct orientation of both the proton donor and substrate" evidence="8">
    <location>
        <position position="411"/>
    </location>
</feature>
<comment type="pathway">
    <text evidence="1">Glycan metabolism; L-arabinan degradation.</text>
</comment>
<dbReference type="InterPro" id="IPR032291">
    <property type="entry name" value="Abn2_C"/>
</dbReference>
<dbReference type="AlphaFoldDB" id="A0A285I9V5"/>
<dbReference type="Proteomes" id="UP000219573">
    <property type="component" value="Unassembled WGS sequence"/>
</dbReference>
<dbReference type="InterPro" id="IPR006710">
    <property type="entry name" value="Glyco_hydro_43"/>
</dbReference>
<evidence type="ECO:0000259" key="10">
    <source>
        <dbReference type="SMART" id="SM00560"/>
    </source>
</evidence>
<evidence type="ECO:0000313" key="11">
    <source>
        <dbReference type="EMBL" id="SNY44748.1"/>
    </source>
</evidence>
<dbReference type="Pfam" id="PF13385">
    <property type="entry name" value="Laminin_G_3"/>
    <property type="match status" value="2"/>
</dbReference>
<dbReference type="PANTHER" id="PTHR43301:SF3">
    <property type="entry name" value="ARABINAN ENDO-1,5-ALPHA-L-ARABINOSIDASE A-RELATED"/>
    <property type="match status" value="1"/>
</dbReference>
<dbReference type="CDD" id="cd18832">
    <property type="entry name" value="GH43_GsAbnA-like"/>
    <property type="match status" value="1"/>
</dbReference>
<feature type="active site" description="Proton acceptor" evidence="7">
    <location>
        <position position="275"/>
    </location>
</feature>
<reference evidence="12" key="1">
    <citation type="submission" date="2017-09" db="EMBL/GenBank/DDBJ databases">
        <authorList>
            <person name="Varghese N."/>
            <person name="Submissions S."/>
        </authorList>
    </citation>
    <scope>NUCLEOTIDE SEQUENCE [LARGE SCALE GENOMIC DNA]</scope>
    <source>
        <strain evidence="12">MSL47</strain>
    </source>
</reference>
<evidence type="ECO:0000313" key="12">
    <source>
        <dbReference type="Proteomes" id="UP000219573"/>
    </source>
</evidence>
<keyword evidence="6" id="KW-0326">Glycosidase</keyword>
<dbReference type="Pfam" id="PF04616">
    <property type="entry name" value="Glyco_hydro_43"/>
    <property type="match status" value="1"/>
</dbReference>
<evidence type="ECO:0000256" key="3">
    <source>
        <dbReference type="ARBA" id="ARBA00022729"/>
    </source>
</evidence>
<dbReference type="GO" id="GO:0004553">
    <property type="term" value="F:hydrolase activity, hydrolyzing O-glycosyl compounds"/>
    <property type="evidence" value="ECO:0007669"/>
    <property type="project" value="InterPro"/>
</dbReference>
<evidence type="ECO:0000256" key="8">
    <source>
        <dbReference type="PIRSR" id="PIRSR606710-2"/>
    </source>
</evidence>
<dbReference type="RefSeq" id="WP_253250807.1">
    <property type="nucleotide sequence ID" value="NZ_OBDZ01000035.1"/>
</dbReference>
<dbReference type="InterPro" id="IPR006558">
    <property type="entry name" value="LamG-like"/>
</dbReference>
<proteinExistence type="inferred from homology"/>
<dbReference type="EMBL" id="OBDZ01000035">
    <property type="protein sequence ID" value="SNY44748.1"/>
    <property type="molecule type" value="Genomic_DNA"/>
</dbReference>
<feature type="domain" description="LamG-like jellyroll fold" evidence="10">
    <location>
        <begin position="802"/>
        <end position="931"/>
    </location>
</feature>
<feature type="active site" description="Proton donor" evidence="7">
    <location>
        <position position="464"/>
    </location>
</feature>
<dbReference type="InterPro" id="IPR013320">
    <property type="entry name" value="ConA-like_dom_sf"/>
</dbReference>
<dbReference type="PANTHER" id="PTHR43301">
    <property type="entry name" value="ARABINAN ENDO-1,5-ALPHA-L-ARABINOSIDASE"/>
    <property type="match status" value="1"/>
</dbReference>
<name>A0A285I9V5_9FIRM</name>
<dbReference type="Gene3D" id="2.60.120.200">
    <property type="match status" value="2"/>
</dbReference>
<dbReference type="Pfam" id="PF16369">
    <property type="entry name" value="GH43_C"/>
    <property type="match status" value="1"/>
</dbReference>
<evidence type="ECO:0000256" key="9">
    <source>
        <dbReference type="SAM" id="SignalP"/>
    </source>
</evidence>
<dbReference type="InterPro" id="IPR050727">
    <property type="entry name" value="GH43_arabinanases"/>
</dbReference>
<comment type="similarity">
    <text evidence="2">Belongs to the glycosyl hydrolase 43 family.</text>
</comment>
<keyword evidence="3 9" id="KW-0732">Signal</keyword>
<keyword evidence="12" id="KW-1185">Reference proteome</keyword>
<feature type="signal peptide" evidence="9">
    <location>
        <begin position="1"/>
        <end position="29"/>
    </location>
</feature>
<dbReference type="SUPFAM" id="SSF49899">
    <property type="entry name" value="Concanavalin A-like lectins/glucanases"/>
    <property type="match status" value="2"/>
</dbReference>
<dbReference type="GO" id="GO:0005975">
    <property type="term" value="P:carbohydrate metabolic process"/>
    <property type="evidence" value="ECO:0007669"/>
    <property type="project" value="InterPro"/>
</dbReference>
<evidence type="ECO:0000256" key="6">
    <source>
        <dbReference type="ARBA" id="ARBA00023295"/>
    </source>
</evidence>
<dbReference type="Gene3D" id="2.40.128.10">
    <property type="match status" value="1"/>
</dbReference>
<evidence type="ECO:0000256" key="4">
    <source>
        <dbReference type="ARBA" id="ARBA00022801"/>
    </source>
</evidence>
<dbReference type="SMART" id="SM00560">
    <property type="entry name" value="LamGL"/>
    <property type="match status" value="1"/>
</dbReference>
<evidence type="ECO:0000256" key="2">
    <source>
        <dbReference type="ARBA" id="ARBA00009865"/>
    </source>
</evidence>
<dbReference type="InterPro" id="IPR023296">
    <property type="entry name" value="Glyco_hydro_beta-prop_sf"/>
</dbReference>
<gene>
    <name evidence="11" type="ORF">SAMN06265827_1359</name>
</gene>
<evidence type="ECO:0000256" key="1">
    <source>
        <dbReference type="ARBA" id="ARBA00004834"/>
    </source>
</evidence>
<dbReference type="Gene3D" id="2.115.10.20">
    <property type="entry name" value="Glycosyl hydrolase domain, family 43"/>
    <property type="match status" value="1"/>
</dbReference>
<accession>A0A285I9V5</accession>
<organism evidence="11 12">
    <name type="scientific">Orenia metallireducens</name>
    <dbReference type="NCBI Taxonomy" id="1413210"/>
    <lineage>
        <taxon>Bacteria</taxon>
        <taxon>Bacillati</taxon>
        <taxon>Bacillota</taxon>
        <taxon>Clostridia</taxon>
        <taxon>Halanaerobiales</taxon>
        <taxon>Halobacteroidaceae</taxon>
        <taxon>Orenia</taxon>
    </lineage>
</organism>
<evidence type="ECO:0000256" key="7">
    <source>
        <dbReference type="PIRSR" id="PIRSR606710-1"/>
    </source>
</evidence>
<feature type="chain" id="PRO_5013307012" evidence="9">
    <location>
        <begin position="30"/>
        <end position="938"/>
    </location>
</feature>
<protein>
    <submittedName>
        <fullName evidence="11">Arabinan endo-1,5-alpha-L-arabinosidase</fullName>
    </submittedName>
</protein>
<keyword evidence="4" id="KW-0378">Hydrolase</keyword>
<evidence type="ECO:0000256" key="5">
    <source>
        <dbReference type="ARBA" id="ARBA00023157"/>
    </source>
</evidence>
<dbReference type="SUPFAM" id="SSF75005">
    <property type="entry name" value="Arabinanase/levansucrase/invertase"/>
    <property type="match status" value="1"/>
</dbReference>